<reference key="2">
    <citation type="submission" date="2011-03" db="EMBL/GenBank/DDBJ databases">
        <title>Complete Genome Sequence of a beneficial plant roots-associated bacterium Pseudomonas brassicacearum.</title>
        <authorList>
            <person name="Ortet P."/>
            <person name="Barakat M."/>
            <person name="Lalaouna D."/>
            <person name="Fochesato S."/>
            <person name="Barbe V."/>
            <person name="Santaella C."/>
            <person name="Heulin T."/>
            <person name="Achouak W."/>
        </authorList>
    </citation>
    <scope>NUCLEOTIDE SEQUENCE</scope>
    <source>
        <strain>NFM421</strain>
    </source>
</reference>
<dbReference type="HOGENOM" id="CLU_1925751_0_0_6"/>
<dbReference type="EMBL" id="CP002585">
    <property type="protein sequence ID" value="AEA71450.1"/>
    <property type="molecule type" value="Genomic_DNA"/>
</dbReference>
<name>F2KLQ7_PSEBN</name>
<gene>
    <name evidence="1" type="ORF">PSEBR_m1572</name>
</gene>
<dbReference type="KEGG" id="pba:PSEBR_m1572"/>
<protein>
    <submittedName>
        <fullName evidence="1">Uncharacterized protein</fullName>
    </submittedName>
</protein>
<dbReference type="AlphaFoldDB" id="F2KLQ7"/>
<organism evidence="1 2">
    <name type="scientific">Pseudomonas brassicacearum (strain NFM421)</name>
    <dbReference type="NCBI Taxonomy" id="994484"/>
    <lineage>
        <taxon>Bacteria</taxon>
        <taxon>Pseudomonadati</taxon>
        <taxon>Pseudomonadota</taxon>
        <taxon>Gammaproteobacteria</taxon>
        <taxon>Pseudomonadales</taxon>
        <taxon>Pseudomonadaceae</taxon>
        <taxon>Pseudomonas</taxon>
    </lineage>
</organism>
<accession>F2KLQ7</accession>
<reference evidence="1 2" key="1">
    <citation type="journal article" date="2011" name="J. Bacteriol.">
        <title>Complete genome sequence of a beneficial plant root-associated bacterium, Pseudomonas brassicacearum.</title>
        <authorList>
            <person name="Ortet P."/>
            <person name="Barakat M."/>
            <person name="Lalaouna D."/>
            <person name="Fochesato S."/>
            <person name="Barbe V."/>
            <person name="Vacherie B."/>
            <person name="Santaella C."/>
            <person name="Heulin T."/>
            <person name="Achouak W."/>
        </authorList>
    </citation>
    <scope>NUCLEOTIDE SEQUENCE [LARGE SCALE GENOMIC DNA]</scope>
    <source>
        <strain evidence="1 2">NFM421</strain>
    </source>
</reference>
<evidence type="ECO:0000313" key="2">
    <source>
        <dbReference type="Proteomes" id="UP000006692"/>
    </source>
</evidence>
<sequence>MSPPGEIPLRERACSRRRSCIQHQCKLTHRHREQAQLPQRIDGGRLICERSKKLWEPSLLAMTAAHSASRCLVGRYREQARSHKGDQSLKISRVSYCEVWKVPVVFLTREFFTVGSVPCQPALHQIRQTGL</sequence>
<evidence type="ECO:0000313" key="1">
    <source>
        <dbReference type="EMBL" id="AEA71450.1"/>
    </source>
</evidence>
<dbReference type="Proteomes" id="UP000006692">
    <property type="component" value="Chromosome"/>
</dbReference>
<proteinExistence type="predicted"/>
<dbReference type="STRING" id="994484.PSEBR_m1572"/>